<evidence type="ECO:0000256" key="10">
    <source>
        <dbReference type="ARBA" id="ARBA00022679"/>
    </source>
</evidence>
<evidence type="ECO:0000256" key="6">
    <source>
        <dbReference type="ARBA" id="ARBA00009320"/>
    </source>
</evidence>
<comment type="catalytic activity">
    <reaction evidence="15">
        <text>L-leucine + 2-oxoglutarate = 4-methyl-2-oxopentanoate + L-glutamate</text>
        <dbReference type="Rhea" id="RHEA:18321"/>
        <dbReference type="ChEBI" id="CHEBI:16810"/>
        <dbReference type="ChEBI" id="CHEBI:17865"/>
        <dbReference type="ChEBI" id="CHEBI:29985"/>
        <dbReference type="ChEBI" id="CHEBI:57427"/>
        <dbReference type="EC" id="2.6.1.42"/>
    </reaction>
</comment>
<keyword evidence="9" id="KW-0028">Amino-acid biosynthesis</keyword>
<evidence type="ECO:0000256" key="12">
    <source>
        <dbReference type="ARBA" id="ARBA00023304"/>
    </source>
</evidence>
<comment type="pathway">
    <text evidence="3">Amino-acid biosynthesis; L-isoleucine biosynthesis; L-isoleucine from 2-oxobutanoate: step 4/4.</text>
</comment>
<comment type="function">
    <text evidence="2">Acts on leucine, isoleucine and valine.</text>
</comment>
<evidence type="ECO:0000256" key="1">
    <source>
        <dbReference type="ARBA" id="ARBA00001933"/>
    </source>
</evidence>
<keyword evidence="11" id="KW-0663">Pyridoxal phosphate</keyword>
<evidence type="ECO:0000256" key="8">
    <source>
        <dbReference type="ARBA" id="ARBA00022576"/>
    </source>
</evidence>
<dbReference type="InterPro" id="IPR043131">
    <property type="entry name" value="BCAT-like_N"/>
</dbReference>
<proteinExistence type="inferred from homology"/>
<dbReference type="InterPro" id="IPR036038">
    <property type="entry name" value="Aminotransferase-like"/>
</dbReference>
<evidence type="ECO:0000256" key="7">
    <source>
        <dbReference type="ARBA" id="ARBA00013053"/>
    </source>
</evidence>
<organism evidence="16 17">
    <name type="scientific">Nibrella viscosa</name>
    <dbReference type="NCBI Taxonomy" id="1084524"/>
    <lineage>
        <taxon>Bacteria</taxon>
        <taxon>Pseudomonadati</taxon>
        <taxon>Bacteroidota</taxon>
        <taxon>Cytophagia</taxon>
        <taxon>Cytophagales</taxon>
        <taxon>Spirosomataceae</taxon>
        <taxon>Nibrella</taxon>
    </lineage>
</organism>
<comment type="caution">
    <text evidence="16">The sequence shown here is derived from an EMBL/GenBank/DDBJ whole genome shotgun (WGS) entry which is preliminary data.</text>
</comment>
<evidence type="ECO:0000256" key="14">
    <source>
        <dbReference type="ARBA" id="ARBA00048798"/>
    </source>
</evidence>
<dbReference type="NCBIfam" id="NF009897">
    <property type="entry name" value="PRK13357.1"/>
    <property type="match status" value="1"/>
</dbReference>
<dbReference type="InterPro" id="IPR005786">
    <property type="entry name" value="B_amino_transII"/>
</dbReference>
<dbReference type="PIRSF" id="PIRSF006468">
    <property type="entry name" value="BCAT1"/>
    <property type="match status" value="1"/>
</dbReference>
<keyword evidence="8 16" id="KW-0032">Aminotransferase</keyword>
<dbReference type="NCBIfam" id="TIGR01123">
    <property type="entry name" value="ilvE_II"/>
    <property type="match status" value="1"/>
</dbReference>
<evidence type="ECO:0000256" key="9">
    <source>
        <dbReference type="ARBA" id="ARBA00022605"/>
    </source>
</evidence>
<dbReference type="Pfam" id="PF01063">
    <property type="entry name" value="Aminotran_4"/>
    <property type="match status" value="1"/>
</dbReference>
<dbReference type="GO" id="GO:0008483">
    <property type="term" value="F:transaminase activity"/>
    <property type="evidence" value="ECO:0007669"/>
    <property type="project" value="UniProtKB-KW"/>
</dbReference>
<keyword evidence="12" id="KW-0100">Branched-chain amino acid biosynthesis</keyword>
<dbReference type="InterPro" id="IPR043132">
    <property type="entry name" value="BCAT-like_C"/>
</dbReference>
<dbReference type="Proteomes" id="UP001500936">
    <property type="component" value="Unassembled WGS sequence"/>
</dbReference>
<reference evidence="17" key="1">
    <citation type="journal article" date="2019" name="Int. J. Syst. Evol. Microbiol.">
        <title>The Global Catalogue of Microorganisms (GCM) 10K type strain sequencing project: providing services to taxonomists for standard genome sequencing and annotation.</title>
        <authorList>
            <consortium name="The Broad Institute Genomics Platform"/>
            <consortium name="The Broad Institute Genome Sequencing Center for Infectious Disease"/>
            <person name="Wu L."/>
            <person name="Ma J."/>
        </authorList>
    </citation>
    <scope>NUCLEOTIDE SEQUENCE [LARGE SCALE GENOMIC DNA]</scope>
    <source>
        <strain evidence="17">JCM 17925</strain>
    </source>
</reference>
<evidence type="ECO:0000256" key="5">
    <source>
        <dbReference type="ARBA" id="ARBA00005072"/>
    </source>
</evidence>
<dbReference type="EMBL" id="BAABHB010000013">
    <property type="protein sequence ID" value="GAA4415510.1"/>
    <property type="molecule type" value="Genomic_DNA"/>
</dbReference>
<evidence type="ECO:0000256" key="3">
    <source>
        <dbReference type="ARBA" id="ARBA00004824"/>
    </source>
</evidence>
<dbReference type="Gene3D" id="3.20.10.10">
    <property type="entry name" value="D-amino Acid Aminotransferase, subunit A, domain 2"/>
    <property type="match status" value="1"/>
</dbReference>
<evidence type="ECO:0000256" key="2">
    <source>
        <dbReference type="ARBA" id="ARBA00003109"/>
    </source>
</evidence>
<dbReference type="PANTHER" id="PTHR11825:SF44">
    <property type="entry name" value="BRANCHED-CHAIN-AMINO-ACID AMINOTRANSFERASE"/>
    <property type="match status" value="1"/>
</dbReference>
<dbReference type="SUPFAM" id="SSF56752">
    <property type="entry name" value="D-aminoacid aminotransferase-like PLP-dependent enzymes"/>
    <property type="match status" value="1"/>
</dbReference>
<dbReference type="InterPro" id="IPR033939">
    <property type="entry name" value="BCAT_family"/>
</dbReference>
<keyword evidence="10" id="KW-0808">Transferase</keyword>
<dbReference type="PANTHER" id="PTHR11825">
    <property type="entry name" value="SUBGROUP IIII AMINOTRANSFERASE"/>
    <property type="match status" value="1"/>
</dbReference>
<evidence type="ECO:0000256" key="15">
    <source>
        <dbReference type="ARBA" id="ARBA00049229"/>
    </source>
</evidence>
<comment type="catalytic activity">
    <reaction evidence="13">
        <text>L-valine + 2-oxoglutarate = 3-methyl-2-oxobutanoate + L-glutamate</text>
        <dbReference type="Rhea" id="RHEA:24813"/>
        <dbReference type="ChEBI" id="CHEBI:11851"/>
        <dbReference type="ChEBI" id="CHEBI:16810"/>
        <dbReference type="ChEBI" id="CHEBI:29985"/>
        <dbReference type="ChEBI" id="CHEBI:57762"/>
        <dbReference type="EC" id="2.6.1.42"/>
    </reaction>
</comment>
<dbReference type="CDD" id="cd01557">
    <property type="entry name" value="BCAT_beta_family"/>
    <property type="match status" value="1"/>
</dbReference>
<evidence type="ECO:0000313" key="16">
    <source>
        <dbReference type="EMBL" id="GAA4415510.1"/>
    </source>
</evidence>
<evidence type="ECO:0000256" key="13">
    <source>
        <dbReference type="ARBA" id="ARBA00048212"/>
    </source>
</evidence>
<gene>
    <name evidence="16" type="ORF">GCM10023187_46040</name>
</gene>
<dbReference type="EC" id="2.6.1.42" evidence="7"/>
<dbReference type="InterPro" id="IPR001544">
    <property type="entry name" value="Aminotrans_IV"/>
</dbReference>
<evidence type="ECO:0000256" key="11">
    <source>
        <dbReference type="ARBA" id="ARBA00022898"/>
    </source>
</evidence>
<sequence length="403" mass="45171">MLSESPISARPRLHRETGGRAAKLYCSKFTKLLLYLSVVNGLLCGIPTNKAMTTTEQTPTKVIDHKPTNTGAAFGSEVSAHMLMGVYRDGQWQEQAIVPFGPLMLSPTNLALHYGQSIFEGMKAFRMKDGNISVFRIDKHHERLNKTLERMSMPQMPFSYFDQAIRELVAVDADYVPDLNEGSLYIRPFVFATGEGFRVRVSDTYQFVIFTGPVGDYYQKPVRVKVETEFIRAAEGGPGFAKCAGNYAAAFYPTQKANREGFDNLLWTDSRQHEFIEESGTMNAMFVIDEVLITPSLTGTILDGITRDSLIRLARDMGVKVQQRKISYKELIAGAEQGLLQEAFGVGTAAVVSPIELIQVHGQDYPLPPYSDNSLWFRLKQRLTQIRTGYEADMYGWNTVLDV</sequence>
<evidence type="ECO:0000313" key="17">
    <source>
        <dbReference type="Proteomes" id="UP001500936"/>
    </source>
</evidence>
<comment type="similarity">
    <text evidence="6">Belongs to the class-IV pyridoxal-phosphate-dependent aminotransferase family.</text>
</comment>
<accession>A0ABP8KTR0</accession>
<comment type="catalytic activity">
    <reaction evidence="14">
        <text>L-isoleucine + 2-oxoglutarate = (S)-3-methyl-2-oxopentanoate + L-glutamate</text>
        <dbReference type="Rhea" id="RHEA:24801"/>
        <dbReference type="ChEBI" id="CHEBI:16810"/>
        <dbReference type="ChEBI" id="CHEBI:29985"/>
        <dbReference type="ChEBI" id="CHEBI:35146"/>
        <dbReference type="ChEBI" id="CHEBI:58045"/>
        <dbReference type="EC" id="2.6.1.42"/>
    </reaction>
</comment>
<evidence type="ECO:0000256" key="4">
    <source>
        <dbReference type="ARBA" id="ARBA00004931"/>
    </source>
</evidence>
<comment type="cofactor">
    <cofactor evidence="1">
        <name>pyridoxal 5'-phosphate</name>
        <dbReference type="ChEBI" id="CHEBI:597326"/>
    </cofactor>
</comment>
<name>A0ABP8KTR0_9BACT</name>
<dbReference type="Gene3D" id="3.30.470.10">
    <property type="match status" value="1"/>
</dbReference>
<comment type="pathway">
    <text evidence="5">Amino-acid biosynthesis; L-leucine biosynthesis; L-leucine from 3-methyl-2-oxobutanoate: step 4/4.</text>
</comment>
<protein>
    <recommendedName>
        <fullName evidence="7">branched-chain-amino-acid transaminase</fullName>
        <ecNumber evidence="7">2.6.1.42</ecNumber>
    </recommendedName>
</protein>
<comment type="pathway">
    <text evidence="4">Amino-acid biosynthesis; L-valine biosynthesis; L-valine from pyruvate: step 4/4.</text>
</comment>
<keyword evidence="17" id="KW-1185">Reference proteome</keyword>